<evidence type="ECO:0008006" key="3">
    <source>
        <dbReference type="Google" id="ProtNLM"/>
    </source>
</evidence>
<keyword evidence="2" id="KW-1185">Reference proteome</keyword>
<evidence type="ECO:0000313" key="2">
    <source>
        <dbReference type="Proteomes" id="UP000499080"/>
    </source>
</evidence>
<protein>
    <recommendedName>
        <fullName evidence="3">Integrase catalytic domain-containing protein</fullName>
    </recommendedName>
</protein>
<gene>
    <name evidence="1" type="ORF">AVEN_186191_1</name>
</gene>
<dbReference type="Gene3D" id="3.30.420.10">
    <property type="entry name" value="Ribonuclease H-like superfamily/Ribonuclease H"/>
    <property type="match status" value="1"/>
</dbReference>
<dbReference type="GO" id="GO:0003676">
    <property type="term" value="F:nucleic acid binding"/>
    <property type="evidence" value="ECO:0007669"/>
    <property type="project" value="InterPro"/>
</dbReference>
<organism evidence="1 2">
    <name type="scientific">Araneus ventricosus</name>
    <name type="common">Orbweaver spider</name>
    <name type="synonym">Epeira ventricosa</name>
    <dbReference type="NCBI Taxonomy" id="182803"/>
    <lineage>
        <taxon>Eukaryota</taxon>
        <taxon>Metazoa</taxon>
        <taxon>Ecdysozoa</taxon>
        <taxon>Arthropoda</taxon>
        <taxon>Chelicerata</taxon>
        <taxon>Arachnida</taxon>
        <taxon>Araneae</taxon>
        <taxon>Araneomorphae</taxon>
        <taxon>Entelegynae</taxon>
        <taxon>Araneoidea</taxon>
        <taxon>Araneidae</taxon>
        <taxon>Araneus</taxon>
    </lineage>
</organism>
<reference evidence="1 2" key="1">
    <citation type="journal article" date="2019" name="Sci. Rep.">
        <title>Orb-weaving spider Araneus ventricosus genome elucidates the spidroin gene catalogue.</title>
        <authorList>
            <person name="Kono N."/>
            <person name="Nakamura H."/>
            <person name="Ohtoshi R."/>
            <person name="Moran D.A.P."/>
            <person name="Shinohara A."/>
            <person name="Yoshida Y."/>
            <person name="Fujiwara M."/>
            <person name="Mori M."/>
            <person name="Tomita M."/>
            <person name="Arakawa K."/>
        </authorList>
    </citation>
    <scope>NUCLEOTIDE SEQUENCE [LARGE SCALE GENOMIC DNA]</scope>
</reference>
<dbReference type="Proteomes" id="UP000499080">
    <property type="component" value="Unassembled WGS sequence"/>
</dbReference>
<dbReference type="InterPro" id="IPR036397">
    <property type="entry name" value="RNaseH_sf"/>
</dbReference>
<dbReference type="PANTHER" id="PTHR47331">
    <property type="entry name" value="PHD-TYPE DOMAIN-CONTAINING PROTEIN"/>
    <property type="match status" value="1"/>
</dbReference>
<proteinExistence type="predicted"/>
<name>A0A4Y2GGK5_ARAVE</name>
<evidence type="ECO:0000313" key="1">
    <source>
        <dbReference type="EMBL" id="GBM51906.1"/>
    </source>
</evidence>
<comment type="caution">
    <text evidence="1">The sequence shown here is derived from an EMBL/GenBank/DDBJ whole genome shotgun (WGS) entry which is preliminary data.</text>
</comment>
<dbReference type="AlphaFoldDB" id="A0A4Y2GGK5"/>
<dbReference type="OrthoDB" id="5967017at2759"/>
<accession>A0A4Y2GGK5</accession>
<dbReference type="EMBL" id="BGPR01001354">
    <property type="protein sequence ID" value="GBM51906.1"/>
    <property type="molecule type" value="Genomic_DNA"/>
</dbReference>
<sequence length="177" mass="20603">MLLESLGLPTTGLQKVFTNNVRCLGFLIVSRVRPTILYSENCTNFKGAERLQHALEWDGILPKAAEENIQWKFNPPSFAWWERLVQMTKEILRNIHSRAALNYVELLAVFSDCERVINSRPLTYVFENEDDVPLLTSEMFLREILKSGVVDIDTVDKEKLTERAKYLQKMQEQLRAR</sequence>